<protein>
    <recommendedName>
        <fullName evidence="4">RTX toxin</fullName>
    </recommendedName>
</protein>
<sequence length="1191" mass="121108">MIATVVSVVGTAYVQRSNGEVEPLQPGDELNLGDTLVTENGAQATITYENGDELLVTENTSLALNNEQDNQDPPSRTGSETSEQSAEDVLSLLEQDDTDLLDQFEETAAGIEGGFDTAGNDFIRLSRIVEEVYDTPIGFNPITVENTILPDDTQQRSTANQTDDTGAITVTAQVVDDSVIVTGQTTNLVPGSNVTLILTDSNGNQVTVNVAIQADGSYSTQIQNNGQLTDGTITVEATGVDFNGDSVSADDAVVLDAVSGSISVDAIVNNGDSTVDISGSTTDVAEGATVTLTITDQNSQVITVTATVAADGSYNLDNVDVSGLTDGNLIIEASTVDNNDETVTDTDIEALDAINGNVTVDGVIDNASATMSISGNTEDVAEGSTVTLTITDQSGVSVTVTATVNADGSYNTTGVDISSLADGILSISAATQDNSGNTLTATDIEMLDAVQGELTVSGELNGETLSISGLTADVESGDTVNITITDQDGNTVTTTATVAADGSYTIDADVTGLVDGPLTIDATATDNNGNDLAADDSVTLDLVDGALTVSGELDGSTLAVSGTTQDLEEGDTVNITITDQDGNIVTTTATVAADGSYTITEDVSGLVDGPLTIVATASDNNGNDLSANDSVVLDVVEGALTVSGELDGSTLAVSGTTQDLEEGDTVNITITDQDAGELDGSTLTLTGTSADLEENDTVNISITDQDGNEVTITATVAADGTYSVDTEVDDLVDGPLTIQATASDNNGNDLDANDSVTLDLVEGEISIDGFVNKAAKQLNIIGSSEDLTPGTEVEINITDSAGVTITVYTNIDADGSYELNNIDISSLTDGSVSVSVVGQDRNDNEVTDTDNITLDLVNGRVNVDGYVNNQGDLFVFGNTQDVAEGEEVTITITDQFGVSLTVTTEVSANGTYSLPSVDISTLADGELTLKATTIDNNGNTVTGIDSIELDNIAGSITVSSAVTDGTIDISGSTNDVEPDSIVTVTINDNDEATPAVTVTATVDGNGNYSIEGVDISSLTDGDITVNVSAIDNNENTVSNSTESVLDTTAPGDESGDGNSIGFADALINAAESTGVELTGAVEEDATVDSIVITDEDGNTVTVAGTAINVDANGNITINGQSLAGLNDGTLTVTMTVTDSSGNQGTVTSTTELDTTAPTLTVNTESGSDATPSISGTSDEEGATVTVVITDA</sequence>
<dbReference type="RefSeq" id="WP_126784486.1">
    <property type="nucleotide sequence ID" value="NZ_PIQF01000002.1"/>
</dbReference>
<reference evidence="2 3" key="1">
    <citation type="journal article" date="2011" name="Front. Microbiol.">
        <title>Genomic signatures of strain selection and enhancement in Bacillus atrophaeus var. globigii, a historical biowarfare simulant.</title>
        <authorList>
            <person name="Gibbons H.S."/>
            <person name="Broomall S.M."/>
            <person name="McNew L.A."/>
            <person name="Daligault H."/>
            <person name="Chapman C."/>
            <person name="Bruce D."/>
            <person name="Karavis M."/>
            <person name="Krepps M."/>
            <person name="McGregor P.A."/>
            <person name="Hong C."/>
            <person name="Park K.H."/>
            <person name="Akmal A."/>
            <person name="Feldman A."/>
            <person name="Lin J.S."/>
            <person name="Chang W.E."/>
            <person name="Higgs B.W."/>
            <person name="Demirev P."/>
            <person name="Lindquist J."/>
            <person name="Liem A."/>
            <person name="Fochler E."/>
            <person name="Read T.D."/>
            <person name="Tapia R."/>
            <person name="Johnson S."/>
            <person name="Bishop-Lilly K.A."/>
            <person name="Detter C."/>
            <person name="Han C."/>
            <person name="Sozhamannan S."/>
            <person name="Rosenzweig C.N."/>
            <person name="Skowronski E.W."/>
        </authorList>
    </citation>
    <scope>NUCLEOTIDE SEQUENCE [LARGE SCALE GENOMIC DNA]</scope>
    <source>
        <strain evidence="2 3">CL-SP19</strain>
    </source>
</reference>
<dbReference type="OrthoDB" id="5710936at2"/>
<gene>
    <name evidence="2" type="ORF">CWI81_06395</name>
</gene>
<comment type="caution">
    <text evidence="2">The sequence shown here is derived from an EMBL/GenBank/DDBJ whole genome shotgun (WGS) entry which is preliminary data.</text>
</comment>
<dbReference type="NCBIfam" id="NF033510">
    <property type="entry name" value="Ca_tandemer"/>
    <property type="match status" value="6"/>
</dbReference>
<dbReference type="AlphaFoldDB" id="A0A432ZCU2"/>
<feature type="non-terminal residue" evidence="2">
    <location>
        <position position="1191"/>
    </location>
</feature>
<feature type="compositionally biased region" description="Polar residues" evidence="1">
    <location>
        <begin position="65"/>
        <end position="84"/>
    </location>
</feature>
<dbReference type="InterPro" id="IPR013783">
    <property type="entry name" value="Ig-like_fold"/>
</dbReference>
<evidence type="ECO:0000313" key="2">
    <source>
        <dbReference type="EMBL" id="RUO75756.1"/>
    </source>
</evidence>
<dbReference type="Gene3D" id="2.60.40.10">
    <property type="entry name" value="Immunoglobulins"/>
    <property type="match status" value="9"/>
</dbReference>
<name>A0A432ZCU2_9GAMM</name>
<dbReference type="InterPro" id="IPR047777">
    <property type="entry name" value="LapA-like_RM"/>
</dbReference>
<feature type="region of interest" description="Disordered" evidence="1">
    <location>
        <begin position="65"/>
        <end position="87"/>
    </location>
</feature>
<evidence type="ECO:0000256" key="1">
    <source>
        <dbReference type="SAM" id="MobiDB-lite"/>
    </source>
</evidence>
<feature type="compositionally biased region" description="Polar residues" evidence="1">
    <location>
        <begin position="1161"/>
        <end position="1176"/>
    </location>
</feature>
<proteinExistence type="predicted"/>
<dbReference type="NCBIfam" id="NF033682">
    <property type="entry name" value="retention_LapA"/>
    <property type="match status" value="1"/>
</dbReference>
<evidence type="ECO:0008006" key="4">
    <source>
        <dbReference type="Google" id="ProtNLM"/>
    </source>
</evidence>
<accession>A0A432ZCU2</accession>
<evidence type="ECO:0000313" key="3">
    <source>
        <dbReference type="Proteomes" id="UP000287908"/>
    </source>
</evidence>
<organism evidence="2 3">
    <name type="scientific">Idiomarina seosinensis</name>
    <dbReference type="NCBI Taxonomy" id="281739"/>
    <lineage>
        <taxon>Bacteria</taxon>
        <taxon>Pseudomonadati</taxon>
        <taxon>Pseudomonadota</taxon>
        <taxon>Gammaproteobacteria</taxon>
        <taxon>Alteromonadales</taxon>
        <taxon>Idiomarinaceae</taxon>
        <taxon>Idiomarina</taxon>
    </lineage>
</organism>
<feature type="region of interest" description="Disordered" evidence="1">
    <location>
        <begin position="1159"/>
        <end position="1182"/>
    </location>
</feature>
<dbReference type="Proteomes" id="UP000287908">
    <property type="component" value="Unassembled WGS sequence"/>
</dbReference>
<dbReference type="EMBL" id="PIQF01000002">
    <property type="protein sequence ID" value="RUO75756.1"/>
    <property type="molecule type" value="Genomic_DNA"/>
</dbReference>
<keyword evidence="3" id="KW-1185">Reference proteome</keyword>